<dbReference type="OrthoDB" id="9824818at2"/>
<dbReference type="AlphaFoldDB" id="A0A4U0PKB0"/>
<protein>
    <submittedName>
        <fullName evidence="1">Uncharacterized protein</fullName>
    </submittedName>
</protein>
<dbReference type="PROSITE" id="PS51257">
    <property type="entry name" value="PROKAR_LIPOPROTEIN"/>
    <property type="match status" value="1"/>
</dbReference>
<dbReference type="Proteomes" id="UP000306808">
    <property type="component" value="Unassembled WGS sequence"/>
</dbReference>
<evidence type="ECO:0000313" key="1">
    <source>
        <dbReference type="EMBL" id="TJZ63374.1"/>
    </source>
</evidence>
<organism evidence="1 2">
    <name type="scientific">Sphingobacterium olei</name>
    <dbReference type="NCBI Taxonomy" id="2571155"/>
    <lineage>
        <taxon>Bacteria</taxon>
        <taxon>Pseudomonadati</taxon>
        <taxon>Bacteroidota</taxon>
        <taxon>Sphingobacteriia</taxon>
        <taxon>Sphingobacteriales</taxon>
        <taxon>Sphingobacteriaceae</taxon>
        <taxon>Sphingobacterium</taxon>
    </lineage>
</organism>
<gene>
    <name evidence="1" type="ORF">FAZ15_03585</name>
</gene>
<name>A0A4U0PKB0_9SPHI</name>
<dbReference type="EMBL" id="SUME01000001">
    <property type="protein sequence ID" value="TJZ63374.1"/>
    <property type="molecule type" value="Genomic_DNA"/>
</dbReference>
<evidence type="ECO:0000313" key="2">
    <source>
        <dbReference type="Proteomes" id="UP000306808"/>
    </source>
</evidence>
<sequence>MKTLITLFITISLMTGIYSCGKEDNPPTETSNSSYEFKFLSGPLEGKEYKASGLSREQVTSLFTEQPSENVKGIFAQVLNGNMTVVATIGLTANNQVQPFNDDDTSVGTQMFLSFTDNGVNYVYGAKSGTPTIKNLKIATVGSSGGASMGLTTYELSFSNATFYDEVASGNGQNVEVKVSGKIIIQ</sequence>
<keyword evidence="2" id="KW-1185">Reference proteome</keyword>
<comment type="caution">
    <text evidence="1">The sequence shown here is derived from an EMBL/GenBank/DDBJ whole genome shotgun (WGS) entry which is preliminary data.</text>
</comment>
<accession>A0A4U0PKB0</accession>
<dbReference type="RefSeq" id="WP_136899918.1">
    <property type="nucleotide sequence ID" value="NZ_SUME01000001.1"/>
</dbReference>
<proteinExistence type="predicted"/>
<reference evidence="1 2" key="1">
    <citation type="submission" date="2019-04" db="EMBL/GenBank/DDBJ databases">
        <title>Sphingobacterium olei sp. nov., isolated from oil-contaminated soil.</title>
        <authorList>
            <person name="Liu B."/>
        </authorList>
    </citation>
    <scope>NUCLEOTIDE SEQUENCE [LARGE SCALE GENOMIC DNA]</scope>
    <source>
        <strain evidence="1 2">HAL-9</strain>
    </source>
</reference>